<dbReference type="Proteomes" id="UP000439903">
    <property type="component" value="Unassembled WGS sequence"/>
</dbReference>
<keyword evidence="2" id="KW-1185">Reference proteome</keyword>
<dbReference type="AlphaFoldDB" id="A0A8H4A121"/>
<proteinExistence type="predicted"/>
<reference evidence="1 2" key="1">
    <citation type="journal article" date="2019" name="Environ. Microbiol.">
        <title>At the nexus of three kingdoms: the genome of the mycorrhizal fungus Gigaspora margarita provides insights into plant, endobacterial and fungal interactions.</title>
        <authorList>
            <person name="Venice F."/>
            <person name="Ghignone S."/>
            <person name="Salvioli di Fossalunga A."/>
            <person name="Amselem J."/>
            <person name="Novero M."/>
            <person name="Xianan X."/>
            <person name="Sedzielewska Toro K."/>
            <person name="Morin E."/>
            <person name="Lipzen A."/>
            <person name="Grigoriev I.V."/>
            <person name="Henrissat B."/>
            <person name="Martin F.M."/>
            <person name="Bonfante P."/>
        </authorList>
    </citation>
    <scope>NUCLEOTIDE SEQUENCE [LARGE SCALE GENOMIC DNA]</scope>
    <source>
        <strain evidence="1 2">BEG34</strain>
    </source>
</reference>
<accession>A0A8H4A121</accession>
<protein>
    <submittedName>
        <fullName evidence="1">Uncharacterized protein</fullName>
    </submittedName>
</protein>
<comment type="caution">
    <text evidence="1">The sequence shown here is derived from an EMBL/GenBank/DDBJ whole genome shotgun (WGS) entry which is preliminary data.</text>
</comment>
<name>A0A8H4A121_GIGMA</name>
<dbReference type="OrthoDB" id="10398693at2759"/>
<organism evidence="1 2">
    <name type="scientific">Gigaspora margarita</name>
    <dbReference type="NCBI Taxonomy" id="4874"/>
    <lineage>
        <taxon>Eukaryota</taxon>
        <taxon>Fungi</taxon>
        <taxon>Fungi incertae sedis</taxon>
        <taxon>Mucoromycota</taxon>
        <taxon>Glomeromycotina</taxon>
        <taxon>Glomeromycetes</taxon>
        <taxon>Diversisporales</taxon>
        <taxon>Gigasporaceae</taxon>
        <taxon>Gigaspora</taxon>
    </lineage>
</organism>
<evidence type="ECO:0000313" key="1">
    <source>
        <dbReference type="EMBL" id="KAF0391250.1"/>
    </source>
</evidence>
<evidence type="ECO:0000313" key="2">
    <source>
        <dbReference type="Proteomes" id="UP000439903"/>
    </source>
</evidence>
<dbReference type="EMBL" id="WTPW01002224">
    <property type="protein sequence ID" value="KAF0391250.1"/>
    <property type="molecule type" value="Genomic_DNA"/>
</dbReference>
<sequence length="275" mass="31801">MNSYTSNSPRHPDSWSDEMKKMDIGSLADIKGAFNPWNAISNMERLWTNFDPKGLSDVFIQPDDLFVGAESQWNAIIIRHLTWTPAILRERMVICHFSHDQTDLYEVAAFLHDFTRINVKDSIFPPLETVDPELFRALGSLTPAQQNVLGKTILNMNTQDILKIPLTPLNDSNSFNPYLGMIEPSKQGICYKELEDIQDDSMWVYIRLDLNNLFAPINHVQRFKFPYRDLETSEVIDYLTTRKTQGISTDIRYLEMDWHTAKKSILVCYQCNTGK</sequence>
<gene>
    <name evidence="1" type="ORF">F8M41_010756</name>
</gene>